<keyword evidence="3" id="KW-1185">Reference proteome</keyword>
<gene>
    <name evidence="2" type="ORF">LNKW23_11690</name>
</gene>
<dbReference type="InterPro" id="IPR029063">
    <property type="entry name" value="SAM-dependent_MTases_sf"/>
</dbReference>
<dbReference type="RefSeq" id="WP_285670699.1">
    <property type="nucleotide sequence ID" value="NZ_BSYI01000007.1"/>
</dbReference>
<dbReference type="CDD" id="cd02440">
    <property type="entry name" value="AdoMet_MTases"/>
    <property type="match status" value="1"/>
</dbReference>
<comment type="caution">
    <text evidence="2">The sequence shown here is derived from an EMBL/GenBank/DDBJ whole genome shotgun (WGS) entry which is preliminary data.</text>
</comment>
<feature type="domain" description="Methyltransferase type 11" evidence="1">
    <location>
        <begin position="71"/>
        <end position="154"/>
    </location>
</feature>
<accession>A0ABQ6LHP6</accession>
<dbReference type="InterPro" id="IPR013216">
    <property type="entry name" value="Methyltransf_11"/>
</dbReference>
<dbReference type="InterPro" id="IPR050508">
    <property type="entry name" value="Methyltransf_Superfamily"/>
</dbReference>
<reference evidence="2 3" key="1">
    <citation type="submission" date="2023-04" db="EMBL/GenBank/DDBJ databases">
        <title>Marinoamorphus aggregata gen. nov., sp. Nov., isolate from tissue of brittle star Ophioplocus japonicus.</title>
        <authorList>
            <person name="Kawano K."/>
            <person name="Sawayama S."/>
            <person name="Nakagawa S."/>
        </authorList>
    </citation>
    <scope>NUCLEOTIDE SEQUENCE [LARGE SCALE GENOMIC DNA]</scope>
    <source>
        <strain evidence="2 3">NKW23</strain>
    </source>
</reference>
<name>A0ABQ6LHP6_9RHOB</name>
<protein>
    <recommendedName>
        <fullName evidence="1">Methyltransferase type 11 domain-containing protein</fullName>
    </recommendedName>
</protein>
<sequence>MSPPEPSGRAAGDAAVWERVGADWIAAPRQGLWRAHADAVSAGLIARWLPTGLGAVLKTDLFDEAVAAGTAGHLAAHAAELHGIDIAPSVVAAARARYPRLRGEIADLRALPHADGRFDAVVSLSSLDHFETAAEIARALAEIRRVLRTGGLLLLTLDNPSNPVLALRQALPQAWLLRSGLVPYPCGATLRPSALRRAVAAAGFAIREETAVLHCPRAIAIRLAARAERRGEAAAARLRARLAAWERLERWPTRRITGYFNALLAEARP</sequence>
<dbReference type="EMBL" id="BSYI01000007">
    <property type="protein sequence ID" value="GMG81956.1"/>
    <property type="molecule type" value="Genomic_DNA"/>
</dbReference>
<dbReference type="SUPFAM" id="SSF53335">
    <property type="entry name" value="S-adenosyl-L-methionine-dependent methyltransferases"/>
    <property type="match status" value="1"/>
</dbReference>
<evidence type="ECO:0000313" key="3">
    <source>
        <dbReference type="Proteomes" id="UP001239909"/>
    </source>
</evidence>
<dbReference type="Gene3D" id="3.40.50.150">
    <property type="entry name" value="Vaccinia Virus protein VP39"/>
    <property type="match status" value="1"/>
</dbReference>
<evidence type="ECO:0000259" key="1">
    <source>
        <dbReference type="Pfam" id="PF08241"/>
    </source>
</evidence>
<dbReference type="Pfam" id="PF08241">
    <property type="entry name" value="Methyltransf_11"/>
    <property type="match status" value="1"/>
</dbReference>
<dbReference type="PANTHER" id="PTHR42912">
    <property type="entry name" value="METHYLTRANSFERASE"/>
    <property type="match status" value="1"/>
</dbReference>
<organism evidence="2 3">
    <name type="scientific">Paralimibaculum aggregatum</name>
    <dbReference type="NCBI Taxonomy" id="3036245"/>
    <lineage>
        <taxon>Bacteria</taxon>
        <taxon>Pseudomonadati</taxon>
        <taxon>Pseudomonadota</taxon>
        <taxon>Alphaproteobacteria</taxon>
        <taxon>Rhodobacterales</taxon>
        <taxon>Paracoccaceae</taxon>
        <taxon>Paralimibaculum</taxon>
    </lineage>
</organism>
<evidence type="ECO:0000313" key="2">
    <source>
        <dbReference type="EMBL" id="GMG81956.1"/>
    </source>
</evidence>
<dbReference type="Proteomes" id="UP001239909">
    <property type="component" value="Unassembled WGS sequence"/>
</dbReference>
<proteinExistence type="predicted"/>